<dbReference type="STRING" id="48709.A0A1D2NES9"/>
<organism evidence="4 5">
    <name type="scientific">Orchesella cincta</name>
    <name type="common">Springtail</name>
    <name type="synonym">Podura cincta</name>
    <dbReference type="NCBI Taxonomy" id="48709"/>
    <lineage>
        <taxon>Eukaryota</taxon>
        <taxon>Metazoa</taxon>
        <taxon>Ecdysozoa</taxon>
        <taxon>Arthropoda</taxon>
        <taxon>Hexapoda</taxon>
        <taxon>Collembola</taxon>
        <taxon>Entomobryomorpha</taxon>
        <taxon>Entomobryoidea</taxon>
        <taxon>Orchesellidae</taxon>
        <taxon>Orchesellinae</taxon>
        <taxon>Orchesella</taxon>
    </lineage>
</organism>
<keyword evidence="3" id="KW-0732">Signal</keyword>
<dbReference type="AlphaFoldDB" id="A0A1D2NES9"/>
<sequence>MKAFAILALCAASAAANGYGQPSLVRVETPSYASPVRVETPSYASPVRVDSYGRSGSYGGNSGGSNIAITRFSHEIRGSVADNVEFQTANGISQSDHTSVVQGRGASYDDGYGNQIRSDVSLTKNGAFSYTAPEGVQISTVWTADENGFRAEGAHLPRPVEMPAEHAEAHRLALSGASYGNYAAPAVRYTTHVSPLLVRVLCPCYSLRLLVVTKNSLLFVY</sequence>
<dbReference type="EMBL" id="LJIJ01000064">
    <property type="protein sequence ID" value="ODN03778.1"/>
    <property type="molecule type" value="Genomic_DNA"/>
</dbReference>
<dbReference type="PANTHER" id="PTHR10380:SF173">
    <property type="entry name" value="CUTICULAR PROTEIN 47EF, ISOFORM C-RELATED"/>
    <property type="match status" value="1"/>
</dbReference>
<dbReference type="GO" id="GO:0062129">
    <property type="term" value="C:chitin-based extracellular matrix"/>
    <property type="evidence" value="ECO:0007669"/>
    <property type="project" value="TreeGrafter"/>
</dbReference>
<reference evidence="4 5" key="1">
    <citation type="journal article" date="2016" name="Genome Biol. Evol.">
        <title>Gene Family Evolution Reflects Adaptation to Soil Environmental Stressors in the Genome of the Collembolan Orchesella cincta.</title>
        <authorList>
            <person name="Faddeeva-Vakhrusheva A."/>
            <person name="Derks M.F."/>
            <person name="Anvar S.Y."/>
            <person name="Agamennone V."/>
            <person name="Suring W."/>
            <person name="Smit S."/>
            <person name="van Straalen N.M."/>
            <person name="Roelofs D."/>
        </authorList>
    </citation>
    <scope>NUCLEOTIDE SEQUENCE [LARGE SCALE GENOMIC DNA]</scope>
    <source>
        <tissue evidence="4">Mixed pool</tissue>
    </source>
</reference>
<evidence type="ECO:0000313" key="5">
    <source>
        <dbReference type="Proteomes" id="UP000094527"/>
    </source>
</evidence>
<dbReference type="PROSITE" id="PS51155">
    <property type="entry name" value="CHIT_BIND_RR_2"/>
    <property type="match status" value="1"/>
</dbReference>
<protein>
    <submittedName>
        <fullName evidence="4">Endocuticle structural glycoprotein SgAbd-2</fullName>
    </submittedName>
</protein>
<feature type="chain" id="PRO_5008905470" evidence="3">
    <location>
        <begin position="21"/>
        <end position="221"/>
    </location>
</feature>
<dbReference type="OMA" id="VEFQTAN"/>
<evidence type="ECO:0000256" key="1">
    <source>
        <dbReference type="ARBA" id="ARBA00022460"/>
    </source>
</evidence>
<accession>A0A1D2NES9</accession>
<gene>
    <name evidence="4" type="ORF">Ocin01_02915</name>
</gene>
<evidence type="ECO:0000256" key="2">
    <source>
        <dbReference type="PROSITE-ProRule" id="PRU00497"/>
    </source>
</evidence>
<dbReference type="Proteomes" id="UP000094527">
    <property type="component" value="Unassembled WGS sequence"/>
</dbReference>
<dbReference type="GO" id="GO:0008010">
    <property type="term" value="F:structural constituent of chitin-based larval cuticle"/>
    <property type="evidence" value="ECO:0007669"/>
    <property type="project" value="TreeGrafter"/>
</dbReference>
<dbReference type="OrthoDB" id="6345646at2759"/>
<comment type="caution">
    <text evidence="4">The sequence shown here is derived from an EMBL/GenBank/DDBJ whole genome shotgun (WGS) entry which is preliminary data.</text>
</comment>
<proteinExistence type="predicted"/>
<name>A0A1D2NES9_ORCCI</name>
<evidence type="ECO:0000256" key="3">
    <source>
        <dbReference type="SAM" id="SignalP"/>
    </source>
</evidence>
<keyword evidence="5" id="KW-1185">Reference proteome</keyword>
<feature type="signal peptide" evidence="3">
    <location>
        <begin position="1"/>
        <end position="20"/>
    </location>
</feature>
<dbReference type="PANTHER" id="PTHR10380">
    <property type="entry name" value="CUTICLE PROTEIN"/>
    <property type="match status" value="1"/>
</dbReference>
<dbReference type="InterPro" id="IPR050468">
    <property type="entry name" value="Cuticle_Struct_Prot"/>
</dbReference>
<dbReference type="InterPro" id="IPR000618">
    <property type="entry name" value="Insect_cuticle"/>
</dbReference>
<evidence type="ECO:0000313" key="4">
    <source>
        <dbReference type="EMBL" id="ODN03778.1"/>
    </source>
</evidence>
<keyword evidence="1 2" id="KW-0193">Cuticle</keyword>
<dbReference type="Pfam" id="PF00379">
    <property type="entry name" value="Chitin_bind_4"/>
    <property type="match status" value="1"/>
</dbReference>